<protein>
    <submittedName>
        <fullName evidence="2">Uncharacterized protein</fullName>
    </submittedName>
</protein>
<keyword evidence="3" id="KW-1185">Reference proteome</keyword>
<proteinExistence type="predicted"/>
<organism evidence="2 3">
    <name type="scientific">Thalassospira xianhensis MCCC 1A02616</name>
    <dbReference type="NCBI Taxonomy" id="1177929"/>
    <lineage>
        <taxon>Bacteria</taxon>
        <taxon>Pseudomonadati</taxon>
        <taxon>Pseudomonadota</taxon>
        <taxon>Alphaproteobacteria</taxon>
        <taxon>Rhodospirillales</taxon>
        <taxon>Thalassospiraceae</taxon>
        <taxon>Thalassospira</taxon>
    </lineage>
</organism>
<dbReference type="Proteomes" id="UP000252419">
    <property type="component" value="Unassembled WGS sequence"/>
</dbReference>
<name>A0A367UJM6_9PROT</name>
<reference evidence="2 3" key="1">
    <citation type="submission" date="2014-07" db="EMBL/GenBank/DDBJ databases">
        <title>Draft genome sequence of Thalassospira xianhensis P-4 (MCCC 1A02616).</title>
        <authorList>
            <person name="Lai Q."/>
            <person name="Shao Z."/>
        </authorList>
    </citation>
    <scope>NUCLEOTIDE SEQUENCE [LARGE SCALE GENOMIC DNA]</scope>
    <source>
        <strain evidence="2 3">MCCC 1A02616</strain>
    </source>
</reference>
<sequence length="146" mass="15837">MRNLFVATFLSCVCFSYGLGAHAGDEWGSTERLRLNTFVDNSATLAGAVSVCKPVEAVWIEKCSVLVLNSWDVLGFGPQLSSTAMAKVQSDWQKAFSRSSLVQQTEKPVSCGLLLKKTKASVLWEICGRPNSSGDSDSDSDVFSFQ</sequence>
<evidence type="ECO:0000313" key="3">
    <source>
        <dbReference type="Proteomes" id="UP000252419"/>
    </source>
</evidence>
<feature type="signal peptide" evidence="1">
    <location>
        <begin position="1"/>
        <end position="23"/>
    </location>
</feature>
<keyword evidence="1" id="KW-0732">Signal</keyword>
<accession>A0A367UJM6</accession>
<dbReference type="RefSeq" id="WP_114120478.1">
    <property type="nucleotide sequence ID" value="NZ_JPWA01000001.1"/>
</dbReference>
<dbReference type="AlphaFoldDB" id="A0A367UJM6"/>
<feature type="chain" id="PRO_5016611595" evidence="1">
    <location>
        <begin position="24"/>
        <end position="146"/>
    </location>
</feature>
<gene>
    <name evidence="2" type="ORF">TH5_02120</name>
</gene>
<dbReference type="EMBL" id="JPWA01000001">
    <property type="protein sequence ID" value="RCK07843.1"/>
    <property type="molecule type" value="Genomic_DNA"/>
</dbReference>
<evidence type="ECO:0000313" key="2">
    <source>
        <dbReference type="EMBL" id="RCK07843.1"/>
    </source>
</evidence>
<comment type="caution">
    <text evidence="2">The sequence shown here is derived from an EMBL/GenBank/DDBJ whole genome shotgun (WGS) entry which is preliminary data.</text>
</comment>
<evidence type="ECO:0000256" key="1">
    <source>
        <dbReference type="SAM" id="SignalP"/>
    </source>
</evidence>